<dbReference type="CDD" id="cd06910">
    <property type="entry name" value="M14_ASTE_ASPA-like"/>
    <property type="match status" value="1"/>
</dbReference>
<accession>A0AAI9IIP3</accession>
<protein>
    <submittedName>
        <fullName evidence="6">Succinylglutamate desuccinylase/aspartoacylase</fullName>
    </submittedName>
</protein>
<dbReference type="AlphaFoldDB" id="A0AAI9IIP3"/>
<dbReference type="GO" id="GO:0005829">
    <property type="term" value="C:cytosol"/>
    <property type="evidence" value="ECO:0007669"/>
    <property type="project" value="TreeGrafter"/>
</dbReference>
<dbReference type="Pfam" id="PF24827">
    <property type="entry name" value="AstE_AspA_cat"/>
    <property type="match status" value="1"/>
</dbReference>
<dbReference type="GO" id="GO:0016788">
    <property type="term" value="F:hydrolase activity, acting on ester bonds"/>
    <property type="evidence" value="ECO:0007669"/>
    <property type="project" value="InterPro"/>
</dbReference>
<dbReference type="InterPro" id="IPR050178">
    <property type="entry name" value="AspA/AstE_fam"/>
</dbReference>
<keyword evidence="3" id="KW-0378">Hydrolase</keyword>
<evidence type="ECO:0000256" key="2">
    <source>
        <dbReference type="ARBA" id="ARBA00022723"/>
    </source>
</evidence>
<keyword evidence="4" id="KW-0862">Zinc</keyword>
<dbReference type="InterPro" id="IPR055438">
    <property type="entry name" value="AstE_AspA_cat"/>
</dbReference>
<dbReference type="EMBL" id="AEEC02000001">
    <property type="protein sequence ID" value="EOA06769.1"/>
    <property type="molecule type" value="Genomic_DNA"/>
</dbReference>
<evidence type="ECO:0000256" key="1">
    <source>
        <dbReference type="ARBA" id="ARBA00001947"/>
    </source>
</evidence>
<dbReference type="GO" id="GO:0046872">
    <property type="term" value="F:metal ion binding"/>
    <property type="evidence" value="ECO:0007669"/>
    <property type="project" value="UniProtKB-KW"/>
</dbReference>
<evidence type="ECO:0000256" key="4">
    <source>
        <dbReference type="ARBA" id="ARBA00022833"/>
    </source>
</evidence>
<dbReference type="PANTHER" id="PTHR15162:SF7">
    <property type="entry name" value="SUCCINYLGLUTAMATE DESUCCINYLASE"/>
    <property type="match status" value="1"/>
</dbReference>
<evidence type="ECO:0000313" key="6">
    <source>
        <dbReference type="EMBL" id="EOA06769.1"/>
    </source>
</evidence>
<gene>
    <name evidence="6" type="ORF">HFRIS_000610</name>
</gene>
<dbReference type="RefSeq" id="WP_006461248.1">
    <property type="nucleotide sequence ID" value="NZ_AEEC02000001.1"/>
</dbReference>
<reference evidence="6 7" key="1">
    <citation type="journal article" date="2013" name="Front. Microbiol.">
        <title>The genome of the endophytic bacterium H. frisingense GSF30(T) identifies diverse strategies in the Herbaspirillum genus to interact with plants.</title>
        <authorList>
            <person name="Straub D."/>
            <person name="Rothballer M."/>
            <person name="Hartmann A."/>
            <person name="Ludewig U."/>
        </authorList>
    </citation>
    <scope>NUCLEOTIDE SEQUENCE [LARGE SCALE GENOMIC DNA]</scope>
    <source>
        <strain evidence="6 7">GSF30</strain>
    </source>
</reference>
<evidence type="ECO:0000256" key="3">
    <source>
        <dbReference type="ARBA" id="ARBA00022801"/>
    </source>
</evidence>
<dbReference type="SUPFAM" id="SSF53187">
    <property type="entry name" value="Zn-dependent exopeptidases"/>
    <property type="match status" value="1"/>
</dbReference>
<comment type="cofactor">
    <cofactor evidence="1">
        <name>Zn(2+)</name>
        <dbReference type="ChEBI" id="CHEBI:29105"/>
    </cofactor>
</comment>
<evidence type="ECO:0000313" key="7">
    <source>
        <dbReference type="Proteomes" id="UP000006772"/>
    </source>
</evidence>
<organism evidence="6 7">
    <name type="scientific">Herbaspirillum frisingense GSF30</name>
    <dbReference type="NCBI Taxonomy" id="864073"/>
    <lineage>
        <taxon>Bacteria</taxon>
        <taxon>Pseudomonadati</taxon>
        <taxon>Pseudomonadota</taxon>
        <taxon>Betaproteobacteria</taxon>
        <taxon>Burkholderiales</taxon>
        <taxon>Oxalobacteraceae</taxon>
        <taxon>Herbaspirillum</taxon>
    </lineage>
</organism>
<dbReference type="PANTHER" id="PTHR15162">
    <property type="entry name" value="ASPARTOACYLASE"/>
    <property type="match status" value="1"/>
</dbReference>
<dbReference type="Proteomes" id="UP000006772">
    <property type="component" value="Unassembled WGS sequence"/>
</dbReference>
<comment type="caution">
    <text evidence="6">The sequence shown here is derived from an EMBL/GenBank/DDBJ whole genome shotgun (WGS) entry which is preliminary data.</text>
</comment>
<sequence length="327" mass="35648">MKTLEQVRAALKQYPVEVAFPDIAKWQHGNTGVDYVHSVDSGVAGPHVMILALMHGNEVSGAITVDRLLQAGLKPVKGRITLGFANVDAYRRFDARDPDATRYVDEDMNRVWSPARLDGADDSMELRRARQLRPVIDTVDYMLDLHSMHEEAVPLIVSGPLDKGIRFAAEVGAPEHVIVDVGHPNGVRMRDYGGFGDPASAKNALLIETGQHFSARSRDVAMDSACRFLIATGVMEKAALMAFMSAGETVAQSVIKVTEPVVATSYDLEFAEDYRGMEIIPQAGTVIAREGEREFVTPYDNCVIVMPSLRQLGPGVTVARLGQVVTS</sequence>
<dbReference type="Gene3D" id="3.40.630.10">
    <property type="entry name" value="Zn peptidases"/>
    <property type="match status" value="1"/>
</dbReference>
<feature type="domain" description="Succinylglutamate desuccinylase/Aspartoacylase catalytic" evidence="5">
    <location>
        <begin position="44"/>
        <end position="212"/>
    </location>
</feature>
<name>A0AAI9IIP3_9BURK</name>
<proteinExistence type="predicted"/>
<evidence type="ECO:0000259" key="5">
    <source>
        <dbReference type="Pfam" id="PF24827"/>
    </source>
</evidence>
<keyword evidence="2" id="KW-0479">Metal-binding</keyword>